<dbReference type="PANTHER" id="PTHR30204:SF97">
    <property type="entry name" value="MERR FAMILY REGULATORY PROTEIN"/>
    <property type="match status" value="1"/>
</dbReference>
<evidence type="ECO:0000256" key="1">
    <source>
        <dbReference type="ARBA" id="ARBA00023125"/>
    </source>
</evidence>
<dbReference type="GO" id="GO:0003677">
    <property type="term" value="F:DNA binding"/>
    <property type="evidence" value="ECO:0007669"/>
    <property type="project" value="UniProtKB-KW"/>
</dbReference>
<keyword evidence="1" id="KW-0238">DNA-binding</keyword>
<proteinExistence type="predicted"/>
<dbReference type="PROSITE" id="PS50937">
    <property type="entry name" value="HTH_MERR_2"/>
    <property type="match status" value="1"/>
</dbReference>
<protein>
    <submittedName>
        <fullName evidence="3">Copper export regulator</fullName>
    </submittedName>
</protein>
<accession>A0A4U8QD27</accession>
<dbReference type="SUPFAM" id="SSF46955">
    <property type="entry name" value="Putative DNA-binding domain"/>
    <property type="match status" value="1"/>
</dbReference>
<dbReference type="InterPro" id="IPR009061">
    <property type="entry name" value="DNA-bd_dom_put_sf"/>
</dbReference>
<evidence type="ECO:0000259" key="2">
    <source>
        <dbReference type="PROSITE" id="PS50937"/>
    </source>
</evidence>
<dbReference type="PANTHER" id="PTHR30204">
    <property type="entry name" value="REDOX-CYCLING DRUG-SENSING TRANSCRIPTIONAL ACTIVATOR SOXR"/>
    <property type="match status" value="1"/>
</dbReference>
<name>A0A4U8QD27_9FIRM</name>
<comment type="caution">
    <text evidence="3">The sequence shown here is derived from an EMBL/GenBank/DDBJ whole genome shotgun (WGS) entry which is preliminary data.</text>
</comment>
<dbReference type="GO" id="GO:0003700">
    <property type="term" value="F:DNA-binding transcription factor activity"/>
    <property type="evidence" value="ECO:0007669"/>
    <property type="project" value="InterPro"/>
</dbReference>
<dbReference type="Pfam" id="PF13411">
    <property type="entry name" value="MerR_1"/>
    <property type="match status" value="1"/>
</dbReference>
<dbReference type="InterPro" id="IPR000551">
    <property type="entry name" value="MerR-type_HTH_dom"/>
</dbReference>
<dbReference type="PROSITE" id="PS00552">
    <property type="entry name" value="HTH_MERR_1"/>
    <property type="match status" value="1"/>
</dbReference>
<evidence type="ECO:0000313" key="3">
    <source>
        <dbReference type="EMBL" id="TLD03030.1"/>
    </source>
</evidence>
<dbReference type="SMART" id="SM00422">
    <property type="entry name" value="HTH_MERR"/>
    <property type="match status" value="1"/>
</dbReference>
<evidence type="ECO:0000313" key="4">
    <source>
        <dbReference type="Proteomes" id="UP000306509"/>
    </source>
</evidence>
<sequence>MYKISEFSKITRLTVKALRYYDEAGILKPSHRAENGYRYYSEVDFKKAELIQFLRNLSFGIAEVKDIMENCRSTEDISYYLEEKQDMIRRQIQKEKELIRRMDRYLKPKDAEVESMEYKIEIKSFPAVTAASIRFKGRYQDMGKYMAEIYREIKGKGAGEPFCCYHDDDFKEEADIEICVPAKGLTEGKNIRSKQLPAVNKAICTIHTGSYEGLHRAYKALLDYAREKGYTCSTPSREVYHKGPGMIFKGNPNKYVTEIIIPVEYSE</sequence>
<reference evidence="3 4" key="1">
    <citation type="journal article" date="2019" name="Anaerobe">
        <title>Detection of Robinsoniella peoriensis in multiple bone samples of a trauma patient.</title>
        <authorList>
            <person name="Schrottner P."/>
            <person name="Hartwich K."/>
            <person name="Bunk B."/>
            <person name="Schober I."/>
            <person name="Helbig S."/>
            <person name="Rudolph W.W."/>
            <person name="Gunzer F."/>
        </authorList>
    </citation>
    <scope>NUCLEOTIDE SEQUENCE [LARGE SCALE GENOMIC DNA]</scope>
    <source>
        <strain evidence="3 4">DSM 106044</strain>
    </source>
</reference>
<keyword evidence="4" id="KW-1185">Reference proteome</keyword>
<dbReference type="InterPro" id="IPR010499">
    <property type="entry name" value="AraC_E-bd"/>
</dbReference>
<dbReference type="SMART" id="SM00871">
    <property type="entry name" value="AraC_E_bind"/>
    <property type="match status" value="1"/>
</dbReference>
<dbReference type="STRING" id="180332.GCA_000797495_02582"/>
<dbReference type="AlphaFoldDB" id="A0A4U8QD27"/>
<dbReference type="Gene3D" id="1.10.1660.10">
    <property type="match status" value="1"/>
</dbReference>
<dbReference type="InterPro" id="IPR029442">
    <property type="entry name" value="GyrI-like"/>
</dbReference>
<dbReference type="SUPFAM" id="SSF55136">
    <property type="entry name" value="Probable bacterial effector-binding domain"/>
    <property type="match status" value="1"/>
</dbReference>
<gene>
    <name evidence="3" type="primary">cueR_1</name>
    <name evidence="3" type="ORF">DSM106044_00054</name>
</gene>
<feature type="domain" description="HTH merR-type" evidence="2">
    <location>
        <begin position="1"/>
        <end position="70"/>
    </location>
</feature>
<organism evidence="3 4">
    <name type="scientific">Robinsoniella peoriensis</name>
    <dbReference type="NCBI Taxonomy" id="180332"/>
    <lineage>
        <taxon>Bacteria</taxon>
        <taxon>Bacillati</taxon>
        <taxon>Bacillota</taxon>
        <taxon>Clostridia</taxon>
        <taxon>Lachnospirales</taxon>
        <taxon>Lachnospiraceae</taxon>
        <taxon>Robinsoniella</taxon>
    </lineage>
</organism>
<dbReference type="Gene3D" id="3.20.80.10">
    <property type="entry name" value="Regulatory factor, effector binding domain"/>
    <property type="match status" value="1"/>
</dbReference>
<dbReference type="Pfam" id="PF06445">
    <property type="entry name" value="GyrI-like"/>
    <property type="match status" value="1"/>
</dbReference>
<dbReference type="InterPro" id="IPR011256">
    <property type="entry name" value="Reg_factor_effector_dom_sf"/>
</dbReference>
<dbReference type="EMBL" id="QGQD01000001">
    <property type="protein sequence ID" value="TLD03030.1"/>
    <property type="molecule type" value="Genomic_DNA"/>
</dbReference>
<dbReference type="InterPro" id="IPR047057">
    <property type="entry name" value="MerR_fam"/>
</dbReference>
<dbReference type="RefSeq" id="WP_047832976.1">
    <property type="nucleotide sequence ID" value="NZ_QGQD01000001.1"/>
</dbReference>
<dbReference type="Proteomes" id="UP000306509">
    <property type="component" value="Unassembled WGS sequence"/>
</dbReference>